<dbReference type="GO" id="GO:0004553">
    <property type="term" value="F:hydrolase activity, hydrolyzing O-glycosyl compounds"/>
    <property type="evidence" value="ECO:0007669"/>
    <property type="project" value="InterPro"/>
</dbReference>
<dbReference type="EMBL" id="CP006734">
    <property type="protein sequence ID" value="AGW40544.1"/>
    <property type="molecule type" value="Genomic_DNA"/>
</dbReference>
<gene>
    <name evidence="6" type="ORF">O159_03230</name>
</gene>
<dbReference type="PANTHER" id="PTHR22925">
    <property type="entry name" value="GLYCOSYL HYDROLASE 43 FAMILY MEMBER"/>
    <property type="match status" value="1"/>
</dbReference>
<dbReference type="Pfam" id="PF04616">
    <property type="entry name" value="Glyco_hydro_43"/>
    <property type="match status" value="1"/>
</dbReference>
<sequence>MLNPIRTLTALTLTAAALAAAPQAAADPVATIVSGVHWKTASQPWAQASASDGVIVQAHTSSVLHANGRYYLFGNDERGNGGFRGVLCYSSTTLSNWREEGVALAASPTIPDLKAGAKVQRARVLYDARTHEYVMWMHIDDANYSEARAGVAVSSTPCGPYHYLGSSRPLGHPSRDIGVFQDDDGTAYLLSEDRSVVPSSGPGGSVAALQNSDHRSIEAPAMAKVDGRYYLFGSRLTGYWMNDNIVESAAALDGFWSAPSLFAPLGSRTYRSQTDGILTVQGTKQTTYVYLGDRWTRGDLNDSTEVWYPMSFDNGLPRLLKRHVWSIDTRTGVWRNGR</sequence>
<dbReference type="PATRIC" id="fig|1389489.3.peg.306"/>
<keyword evidence="5" id="KW-0732">Signal</keyword>
<evidence type="ECO:0000256" key="2">
    <source>
        <dbReference type="ARBA" id="ARBA00022801"/>
    </source>
</evidence>
<dbReference type="KEGG" id="lxy:O159_03230"/>
<feature type="chain" id="PRO_5004647349" description="Glycosyl hydrolase family 43" evidence="5">
    <location>
        <begin position="27"/>
        <end position="338"/>
    </location>
</feature>
<evidence type="ECO:0008006" key="8">
    <source>
        <dbReference type="Google" id="ProtNLM"/>
    </source>
</evidence>
<comment type="similarity">
    <text evidence="1 4">Belongs to the glycosyl hydrolase 43 family.</text>
</comment>
<keyword evidence="7" id="KW-1185">Reference proteome</keyword>
<protein>
    <recommendedName>
        <fullName evidence="8">Glycosyl hydrolase family 43</fullName>
    </recommendedName>
</protein>
<evidence type="ECO:0000313" key="7">
    <source>
        <dbReference type="Proteomes" id="UP000016743"/>
    </source>
</evidence>
<keyword evidence="2 4" id="KW-0378">Hydrolase</keyword>
<evidence type="ECO:0000313" key="6">
    <source>
        <dbReference type="EMBL" id="AGW40544.1"/>
    </source>
</evidence>
<dbReference type="STRING" id="1389489.O159_03230"/>
<dbReference type="InterPro" id="IPR006710">
    <property type="entry name" value="Glyco_hydro_43"/>
</dbReference>
<name>U3P511_LEIXC</name>
<keyword evidence="3 4" id="KW-0326">Glycosidase</keyword>
<dbReference type="AlphaFoldDB" id="U3P511"/>
<evidence type="ECO:0000256" key="5">
    <source>
        <dbReference type="SAM" id="SignalP"/>
    </source>
</evidence>
<dbReference type="Gene3D" id="2.115.10.20">
    <property type="entry name" value="Glycosyl hydrolase domain, family 43"/>
    <property type="match status" value="1"/>
</dbReference>
<evidence type="ECO:0000256" key="4">
    <source>
        <dbReference type="RuleBase" id="RU361187"/>
    </source>
</evidence>
<feature type="signal peptide" evidence="5">
    <location>
        <begin position="1"/>
        <end position="26"/>
    </location>
</feature>
<dbReference type="RefSeq" id="WP_021753988.1">
    <property type="nucleotide sequence ID" value="NC_022438.1"/>
</dbReference>
<dbReference type="SUPFAM" id="SSF75005">
    <property type="entry name" value="Arabinanase/levansucrase/invertase"/>
    <property type="match status" value="1"/>
</dbReference>
<organism evidence="6 7">
    <name type="scientific">Leifsonia xyli subsp. cynodontis DSM 46306</name>
    <dbReference type="NCBI Taxonomy" id="1389489"/>
    <lineage>
        <taxon>Bacteria</taxon>
        <taxon>Bacillati</taxon>
        <taxon>Actinomycetota</taxon>
        <taxon>Actinomycetes</taxon>
        <taxon>Micrococcales</taxon>
        <taxon>Microbacteriaceae</taxon>
        <taxon>Leifsonia</taxon>
    </lineage>
</organism>
<dbReference type="CDD" id="cd18821">
    <property type="entry name" value="GH43_Pc3Gal43A-like"/>
    <property type="match status" value="1"/>
</dbReference>
<dbReference type="Proteomes" id="UP000016743">
    <property type="component" value="Chromosome"/>
</dbReference>
<dbReference type="InterPro" id="IPR023296">
    <property type="entry name" value="Glyco_hydro_beta-prop_sf"/>
</dbReference>
<evidence type="ECO:0000256" key="3">
    <source>
        <dbReference type="ARBA" id="ARBA00023295"/>
    </source>
</evidence>
<evidence type="ECO:0000256" key="1">
    <source>
        <dbReference type="ARBA" id="ARBA00009865"/>
    </source>
</evidence>
<dbReference type="GO" id="GO:0005975">
    <property type="term" value="P:carbohydrate metabolic process"/>
    <property type="evidence" value="ECO:0007669"/>
    <property type="project" value="InterPro"/>
</dbReference>
<dbReference type="HOGENOM" id="CLU_016116_0_1_11"/>
<accession>U3P511</accession>
<dbReference type="eggNOG" id="COG3507">
    <property type="taxonomic scope" value="Bacteria"/>
</dbReference>
<proteinExistence type="inferred from homology"/>
<dbReference type="OrthoDB" id="231241at2"/>
<reference evidence="6 7" key="1">
    <citation type="journal article" date="2013" name="Genome Announc.">
        <title>Complete Genome Sequence of Leifsonia xyli subsp. cynodontis Strain DSM46306, a Gram-Positive Bacterial Pathogen of Grasses.</title>
        <authorList>
            <person name="Monteiro-Vitorello C.B."/>
            <person name="Zerillo M.M."/>
            <person name="Van Sluys M.A."/>
            <person name="Camargo L.E."/>
            <person name="Kitajima J.P."/>
        </authorList>
    </citation>
    <scope>NUCLEOTIDE SEQUENCE [LARGE SCALE GENOMIC DNA]</scope>
    <source>
        <strain evidence="6 7">DSM 46306</strain>
    </source>
</reference>
<dbReference type="PANTHER" id="PTHR22925:SF3">
    <property type="entry name" value="GLYCOSYL HYDROLASE FAMILY PROTEIN 43"/>
    <property type="match status" value="1"/>
</dbReference>